<dbReference type="GO" id="GO:0000160">
    <property type="term" value="P:phosphorelay signal transduction system"/>
    <property type="evidence" value="ECO:0007669"/>
    <property type="project" value="InterPro"/>
</dbReference>
<evidence type="ECO:0000256" key="3">
    <source>
        <dbReference type="ARBA" id="ARBA00024867"/>
    </source>
</evidence>
<dbReference type="AlphaFoldDB" id="A0A2A7A8M8"/>
<dbReference type="PROSITE" id="PS50110">
    <property type="entry name" value="RESPONSE_REGULATORY"/>
    <property type="match status" value="1"/>
</dbReference>
<name>A0A2A7A8M8_9FIRM</name>
<accession>A0A2A7A8M8</accession>
<dbReference type="Gene3D" id="3.40.50.2300">
    <property type="match status" value="1"/>
</dbReference>
<comment type="caution">
    <text evidence="6">The sequence shown here is derived from an EMBL/GenBank/DDBJ whole genome shotgun (WGS) entry which is preliminary data.</text>
</comment>
<proteinExistence type="predicted"/>
<dbReference type="SMART" id="SM00448">
    <property type="entry name" value="REC"/>
    <property type="match status" value="1"/>
</dbReference>
<comment type="function">
    <text evidence="3">May play the central regulatory role in sporulation. It may be an element of the effector pathway responsible for the activation of sporulation genes in response to nutritional stress. Spo0A may act in concert with spo0H (a sigma factor) to control the expression of some genes that are critical to the sporulation process.</text>
</comment>
<dbReference type="CDD" id="cd00156">
    <property type="entry name" value="REC"/>
    <property type="match status" value="1"/>
</dbReference>
<sequence length="115" mass="12750">MKRILVVDDNTEYLQVLSSVLSGDFDTIKATGVKEALDILQAVTVDAICSDFNMKDGTGLGLLEKIRHKGLRTPFLLMSGDDSRTLEQKAKLYYGGFCCKTDFDLIRKIKALVSN</sequence>
<dbReference type="PANTHER" id="PTHR44591:SF3">
    <property type="entry name" value="RESPONSE REGULATORY DOMAIN-CONTAINING PROTEIN"/>
    <property type="match status" value="1"/>
</dbReference>
<dbReference type="RefSeq" id="WP_007045812.1">
    <property type="nucleotide sequence ID" value="NZ_NMTW01000036.1"/>
</dbReference>
<evidence type="ECO:0000259" key="5">
    <source>
        <dbReference type="PROSITE" id="PS50110"/>
    </source>
</evidence>
<dbReference type="Proteomes" id="UP000220157">
    <property type="component" value="Unassembled WGS sequence"/>
</dbReference>
<dbReference type="InterPro" id="IPR011006">
    <property type="entry name" value="CheY-like_superfamily"/>
</dbReference>
<evidence type="ECO:0000313" key="7">
    <source>
        <dbReference type="Proteomes" id="UP000220157"/>
    </source>
</evidence>
<dbReference type="EMBL" id="NMTW01000036">
    <property type="protein sequence ID" value="PDX75487.1"/>
    <property type="molecule type" value="Genomic_DNA"/>
</dbReference>
<evidence type="ECO:0000256" key="1">
    <source>
        <dbReference type="ARBA" id="ARBA00018672"/>
    </source>
</evidence>
<dbReference type="PANTHER" id="PTHR44591">
    <property type="entry name" value="STRESS RESPONSE REGULATOR PROTEIN 1"/>
    <property type="match status" value="1"/>
</dbReference>
<evidence type="ECO:0000256" key="2">
    <source>
        <dbReference type="ARBA" id="ARBA00022553"/>
    </source>
</evidence>
<organism evidence="6 7">
    <name type="scientific">Faecalibacterium prausnitzii</name>
    <dbReference type="NCBI Taxonomy" id="853"/>
    <lineage>
        <taxon>Bacteria</taxon>
        <taxon>Bacillati</taxon>
        <taxon>Bacillota</taxon>
        <taxon>Clostridia</taxon>
        <taxon>Eubacteriales</taxon>
        <taxon>Oscillospiraceae</taxon>
        <taxon>Faecalibacterium</taxon>
    </lineage>
</organism>
<dbReference type="SUPFAM" id="SSF52172">
    <property type="entry name" value="CheY-like"/>
    <property type="match status" value="1"/>
</dbReference>
<gene>
    <name evidence="6" type="ORF">CGS56_08190</name>
</gene>
<dbReference type="Pfam" id="PF00072">
    <property type="entry name" value="Response_reg"/>
    <property type="match status" value="1"/>
</dbReference>
<evidence type="ECO:0000313" key="6">
    <source>
        <dbReference type="EMBL" id="PDX75487.1"/>
    </source>
</evidence>
<evidence type="ECO:0000256" key="4">
    <source>
        <dbReference type="PROSITE-ProRule" id="PRU00169"/>
    </source>
</evidence>
<feature type="modified residue" description="4-aspartylphosphate" evidence="4">
    <location>
        <position position="51"/>
    </location>
</feature>
<reference evidence="6 7" key="1">
    <citation type="journal article" date="2017" name="Front. Microbiol.">
        <title>New Insights into the Diversity of the Genus Faecalibacterium.</title>
        <authorList>
            <person name="Benevides L."/>
            <person name="Burman S."/>
            <person name="Martin R."/>
            <person name="Robert V."/>
            <person name="Thomas M."/>
            <person name="Miquel S."/>
            <person name="Chain F."/>
            <person name="Sokol H."/>
            <person name="Bermudez-Humaran L.G."/>
            <person name="Morrison M."/>
            <person name="Langella P."/>
            <person name="Azevedo V.A."/>
            <person name="Chatel J.M."/>
            <person name="Soares S."/>
        </authorList>
    </citation>
    <scope>NUCLEOTIDE SEQUENCE [LARGE SCALE GENOMIC DNA]</scope>
    <source>
        <strain evidence="6 7">CNCM I 4573</strain>
    </source>
</reference>
<protein>
    <recommendedName>
        <fullName evidence="1">Stage 0 sporulation protein A homolog</fullName>
    </recommendedName>
</protein>
<dbReference type="InterPro" id="IPR050595">
    <property type="entry name" value="Bact_response_regulator"/>
</dbReference>
<feature type="domain" description="Response regulatory" evidence="5">
    <location>
        <begin position="3"/>
        <end position="115"/>
    </location>
</feature>
<keyword evidence="2 4" id="KW-0597">Phosphoprotein</keyword>
<dbReference type="InterPro" id="IPR001789">
    <property type="entry name" value="Sig_transdc_resp-reg_receiver"/>
</dbReference>